<feature type="region of interest" description="Disordered" evidence="1">
    <location>
        <begin position="76"/>
        <end position="102"/>
    </location>
</feature>
<reference evidence="3" key="2">
    <citation type="submission" date="2015-01" db="EMBL/GenBank/DDBJ databases">
        <title>Evolutionary Origins and Diversification of the Mycorrhizal Mutualists.</title>
        <authorList>
            <consortium name="DOE Joint Genome Institute"/>
            <consortium name="Mycorrhizal Genomics Consortium"/>
            <person name="Kohler A."/>
            <person name="Kuo A."/>
            <person name="Nagy L.G."/>
            <person name="Floudas D."/>
            <person name="Copeland A."/>
            <person name="Barry K.W."/>
            <person name="Cichocki N."/>
            <person name="Veneault-Fourrey C."/>
            <person name="LaButti K."/>
            <person name="Lindquist E.A."/>
            <person name="Lipzen A."/>
            <person name="Lundell T."/>
            <person name="Morin E."/>
            <person name="Murat C."/>
            <person name="Riley R."/>
            <person name="Ohm R."/>
            <person name="Sun H."/>
            <person name="Tunlid A."/>
            <person name="Henrissat B."/>
            <person name="Grigoriev I.V."/>
            <person name="Hibbett D.S."/>
            <person name="Martin F."/>
        </authorList>
    </citation>
    <scope>NUCLEOTIDE SEQUENCE [LARGE SCALE GENOMIC DNA]</scope>
    <source>
        <strain evidence="3">ATCC 200175</strain>
    </source>
</reference>
<feature type="compositionally biased region" description="Acidic residues" evidence="1">
    <location>
        <begin position="91"/>
        <end position="102"/>
    </location>
</feature>
<dbReference type="AlphaFoldDB" id="A0A0C9SMB4"/>
<dbReference type="OrthoDB" id="2693043at2759"/>
<feature type="compositionally biased region" description="Polar residues" evidence="1">
    <location>
        <begin position="366"/>
        <end position="375"/>
    </location>
</feature>
<feature type="region of interest" description="Disordered" evidence="1">
    <location>
        <begin position="227"/>
        <end position="338"/>
    </location>
</feature>
<feature type="compositionally biased region" description="Basic residues" evidence="1">
    <location>
        <begin position="309"/>
        <end position="327"/>
    </location>
</feature>
<proteinExistence type="predicted"/>
<evidence type="ECO:0000313" key="2">
    <source>
        <dbReference type="EMBL" id="KIJ05879.1"/>
    </source>
</evidence>
<dbReference type="HOGENOM" id="CLU_403134_0_0_1"/>
<evidence type="ECO:0000313" key="3">
    <source>
        <dbReference type="Proteomes" id="UP000053647"/>
    </source>
</evidence>
<feature type="compositionally biased region" description="Pro residues" evidence="1">
    <location>
        <begin position="175"/>
        <end position="185"/>
    </location>
</feature>
<gene>
    <name evidence="2" type="ORF">PAXINDRAFT_158908</name>
</gene>
<accession>A0A0C9SMB4</accession>
<feature type="non-terminal residue" evidence="2">
    <location>
        <position position="1"/>
    </location>
</feature>
<feature type="compositionally biased region" description="Basic and acidic residues" evidence="1">
    <location>
        <begin position="443"/>
        <end position="454"/>
    </location>
</feature>
<feature type="region of interest" description="Disordered" evidence="1">
    <location>
        <begin position="350"/>
        <end position="469"/>
    </location>
</feature>
<dbReference type="EMBL" id="KN820653">
    <property type="protein sequence ID" value="KIJ05879.1"/>
    <property type="molecule type" value="Genomic_DNA"/>
</dbReference>
<feature type="compositionally biased region" description="Polar residues" evidence="1">
    <location>
        <begin position="421"/>
        <end position="430"/>
    </location>
</feature>
<feature type="compositionally biased region" description="Basic and acidic residues" evidence="1">
    <location>
        <begin position="257"/>
        <end position="275"/>
    </location>
</feature>
<name>A0A0C9SMB4_PAXIN</name>
<evidence type="ECO:0000256" key="1">
    <source>
        <dbReference type="SAM" id="MobiDB-lite"/>
    </source>
</evidence>
<feature type="compositionally biased region" description="Low complexity" evidence="1">
    <location>
        <begin position="230"/>
        <end position="243"/>
    </location>
</feature>
<feature type="region of interest" description="Disordered" evidence="1">
    <location>
        <begin position="626"/>
        <end position="683"/>
    </location>
</feature>
<feature type="region of interest" description="Disordered" evidence="1">
    <location>
        <begin position="497"/>
        <end position="521"/>
    </location>
</feature>
<feature type="compositionally biased region" description="Basic and acidic residues" evidence="1">
    <location>
        <begin position="76"/>
        <end position="90"/>
    </location>
</feature>
<feature type="compositionally biased region" description="Polar residues" evidence="1">
    <location>
        <begin position="497"/>
        <end position="509"/>
    </location>
</feature>
<keyword evidence="3" id="KW-1185">Reference proteome</keyword>
<reference evidence="2 3" key="1">
    <citation type="submission" date="2014-06" db="EMBL/GenBank/DDBJ databases">
        <authorList>
            <consortium name="DOE Joint Genome Institute"/>
            <person name="Kuo A."/>
            <person name="Kohler A."/>
            <person name="Nagy L.G."/>
            <person name="Floudas D."/>
            <person name="Copeland A."/>
            <person name="Barry K.W."/>
            <person name="Cichocki N."/>
            <person name="Veneault-Fourrey C."/>
            <person name="LaButti K."/>
            <person name="Lindquist E.A."/>
            <person name="Lipzen A."/>
            <person name="Lundell T."/>
            <person name="Morin E."/>
            <person name="Murat C."/>
            <person name="Sun H."/>
            <person name="Tunlid A."/>
            <person name="Henrissat B."/>
            <person name="Grigoriev I.V."/>
            <person name="Hibbett D.S."/>
            <person name="Martin F."/>
            <person name="Nordberg H.P."/>
            <person name="Cantor M.N."/>
            <person name="Hua S.X."/>
        </authorList>
    </citation>
    <scope>NUCLEOTIDE SEQUENCE [LARGE SCALE GENOMIC DNA]</scope>
    <source>
        <strain evidence="2 3">ATCC 200175</strain>
    </source>
</reference>
<dbReference type="Proteomes" id="UP000053647">
    <property type="component" value="Unassembled WGS sequence"/>
</dbReference>
<feature type="region of interest" description="Disordered" evidence="1">
    <location>
        <begin position="169"/>
        <end position="206"/>
    </location>
</feature>
<sequence>MAKMHVFEGAFVMAGSVVNQDGGLAFTFTTPGAENFFTERCRADENEIITHFKAHIYLMFEFSNRTSLVNIAHTFEDNDQHEEPSVKKEDNDDIPEAVDPEEHEDHALVRSKFVQALACLLASTTPVIHGAAPDYDSLQLRGKRMFVNLKCDNKGLPWKPNVAATCIKKPASQPSTPPMEGPPCSPSIHDSDGIEEVPGPSVEKQPTRIWKKPEVVIMCTSKSSKKIAVDSESGDLSSASGSEYQPGEGDVGVGKGSEPDETPRETDASEYERLPSSRKCKVITDTSSHVLKKRAAAPPCTAEAQPSKGKAKAKAQSSKHARHKRPARSPSSAPDVTPVPLDVLKECLHILVQNPGPPSQQHHLDPTTTASTSQACAELTEPVNPEDQQGDPPALPCPGPKSAEPPAATMPMDSCPPISQPPTSSANSQAIRPKPRPVTKTHVAKDRDPDDAFSLRKRRYPGNSNIVPLSAPSADLLVAEEGHLGSATLSNTNHLLESPSKTLQDNSTTAHHEPVPPQAEYNYYPLQQGAPMHYETRDSYAPQYQPPQGFAEHLPVPGVPLRGMQGDMYRQPQDNGHGDFNERMQYTGRWYGSRSPDARFQPYLDRRATGPPPYGDMAGYYYRSQPGQPNSQFHALPAVHRSPYPNDATMSNPQPYVHTPQAPKHPIKPHSEATVKEPNACVG</sequence>
<organism evidence="2 3">
    <name type="scientific">Paxillus involutus ATCC 200175</name>
    <dbReference type="NCBI Taxonomy" id="664439"/>
    <lineage>
        <taxon>Eukaryota</taxon>
        <taxon>Fungi</taxon>
        <taxon>Dikarya</taxon>
        <taxon>Basidiomycota</taxon>
        <taxon>Agaricomycotina</taxon>
        <taxon>Agaricomycetes</taxon>
        <taxon>Agaricomycetidae</taxon>
        <taxon>Boletales</taxon>
        <taxon>Paxilineae</taxon>
        <taxon>Paxillaceae</taxon>
        <taxon>Paxillus</taxon>
    </lineage>
</organism>
<protein>
    <submittedName>
        <fullName evidence="2">Uncharacterized protein</fullName>
    </submittedName>
</protein>
<feature type="region of interest" description="Disordered" evidence="1">
    <location>
        <begin position="538"/>
        <end position="581"/>
    </location>
</feature>